<dbReference type="NCBIfam" id="NF009475">
    <property type="entry name" value="PRK12838.1"/>
    <property type="match status" value="1"/>
</dbReference>
<keyword evidence="8" id="KW-0665">Pyrimidine biosynthesis</keyword>
<keyword evidence="11" id="KW-1185">Reference proteome</keyword>
<dbReference type="NCBIfam" id="TIGR01368">
    <property type="entry name" value="CPSaseIIsmall"/>
    <property type="match status" value="1"/>
</dbReference>
<feature type="binding site" evidence="8">
    <location>
        <position position="46"/>
    </location>
    <ligand>
        <name>L-glutamine</name>
        <dbReference type="ChEBI" id="CHEBI:58359"/>
    </ligand>
</feature>
<dbReference type="SUPFAM" id="SSF52317">
    <property type="entry name" value="Class I glutamine amidotransferase-like"/>
    <property type="match status" value="1"/>
</dbReference>
<feature type="active site" evidence="8">
    <location>
        <position position="334"/>
    </location>
</feature>
<organism evidence="10 11">
    <name type="scientific">Planococcus wigleyi</name>
    <dbReference type="NCBI Taxonomy" id="2762216"/>
    <lineage>
        <taxon>Bacteria</taxon>
        <taxon>Bacillati</taxon>
        <taxon>Bacillota</taxon>
        <taxon>Bacilli</taxon>
        <taxon>Bacillales</taxon>
        <taxon>Caryophanaceae</taxon>
        <taxon>Planococcus</taxon>
    </lineage>
</organism>
<dbReference type="Proteomes" id="UP000658980">
    <property type="component" value="Unassembled WGS sequence"/>
</dbReference>
<protein>
    <recommendedName>
        <fullName evidence="8">Carbamoyl phosphate synthase small chain</fullName>
        <ecNumber evidence="8">6.3.5.5</ecNumber>
    </recommendedName>
    <alternativeName>
        <fullName evidence="8">Carbamoyl phosphate synthetase glutamine chain</fullName>
    </alternativeName>
</protein>
<evidence type="ECO:0000256" key="3">
    <source>
        <dbReference type="ARBA" id="ARBA00022598"/>
    </source>
</evidence>
<evidence type="ECO:0000313" key="11">
    <source>
        <dbReference type="Proteomes" id="UP000658980"/>
    </source>
</evidence>
<dbReference type="InterPro" id="IPR036480">
    <property type="entry name" value="CarbP_synth_ssu_N_sf"/>
</dbReference>
<proteinExistence type="inferred from homology"/>
<dbReference type="InterPro" id="IPR006274">
    <property type="entry name" value="CarbamoylP_synth_ssu"/>
</dbReference>
<comment type="catalytic activity">
    <reaction evidence="8">
        <text>L-glutamine + H2O = L-glutamate + NH4(+)</text>
        <dbReference type="Rhea" id="RHEA:15889"/>
        <dbReference type="ChEBI" id="CHEBI:15377"/>
        <dbReference type="ChEBI" id="CHEBI:28938"/>
        <dbReference type="ChEBI" id="CHEBI:29985"/>
        <dbReference type="ChEBI" id="CHEBI:58359"/>
    </reaction>
</comment>
<keyword evidence="5 8" id="KW-0067">ATP-binding</keyword>
<keyword evidence="8" id="KW-0055">Arginine biosynthesis</keyword>
<evidence type="ECO:0000256" key="6">
    <source>
        <dbReference type="ARBA" id="ARBA00022962"/>
    </source>
</evidence>
<dbReference type="PRINTS" id="PR00097">
    <property type="entry name" value="ANTSNTHASEII"/>
</dbReference>
<evidence type="ECO:0000256" key="2">
    <source>
        <dbReference type="ARBA" id="ARBA00007800"/>
    </source>
</evidence>
<feature type="active site" description="Nucleophile" evidence="8">
    <location>
        <position position="249"/>
    </location>
</feature>
<evidence type="ECO:0000259" key="9">
    <source>
        <dbReference type="SMART" id="SM01097"/>
    </source>
</evidence>
<feature type="domain" description="Carbamoyl-phosphate synthase small subunit N-terminal" evidence="9">
    <location>
        <begin position="2"/>
        <end position="132"/>
    </location>
</feature>
<dbReference type="Gene3D" id="3.40.50.880">
    <property type="match status" value="1"/>
</dbReference>
<dbReference type="Pfam" id="PF00988">
    <property type="entry name" value="CPSase_sm_chain"/>
    <property type="match status" value="1"/>
</dbReference>
<dbReference type="Gene3D" id="3.50.30.20">
    <property type="entry name" value="Carbamoyl-phosphate synthase small subunit, N-terminal domain"/>
    <property type="match status" value="1"/>
</dbReference>
<comment type="pathway">
    <text evidence="8">Pyrimidine metabolism; UMP biosynthesis via de novo pathway; (S)-dihydroorotate from bicarbonate: step 1/3.</text>
</comment>
<dbReference type="SUPFAM" id="SSF52021">
    <property type="entry name" value="Carbamoyl phosphate synthetase, small subunit N-terminal domain"/>
    <property type="match status" value="1"/>
</dbReference>
<evidence type="ECO:0000256" key="8">
    <source>
        <dbReference type="HAMAP-Rule" id="MF_01209"/>
    </source>
</evidence>
<dbReference type="CDD" id="cd01744">
    <property type="entry name" value="GATase1_CPSase"/>
    <property type="match status" value="1"/>
</dbReference>
<dbReference type="PANTHER" id="PTHR43418:SF7">
    <property type="entry name" value="CARBAMOYL-PHOSPHATE SYNTHASE SMALL CHAIN"/>
    <property type="match status" value="1"/>
</dbReference>
<dbReference type="GO" id="GO:0004088">
    <property type="term" value="F:carbamoyl-phosphate synthase (glutamine-hydrolyzing) activity"/>
    <property type="evidence" value="ECO:0007669"/>
    <property type="project" value="UniProtKB-EC"/>
</dbReference>
<comment type="pathway">
    <text evidence="1 8">Amino-acid biosynthesis; L-arginine biosynthesis; carbamoyl phosphate from bicarbonate: step 1/1.</text>
</comment>
<feature type="binding site" evidence="8">
    <location>
        <position position="253"/>
    </location>
    <ligand>
        <name>L-glutamine</name>
        <dbReference type="ChEBI" id="CHEBI:58359"/>
    </ligand>
</feature>
<dbReference type="InterPro" id="IPR035686">
    <property type="entry name" value="CPSase_GATase1"/>
</dbReference>
<keyword evidence="4 8" id="KW-0547">Nucleotide-binding</keyword>
<dbReference type="PRINTS" id="PR00096">
    <property type="entry name" value="GATASE"/>
</dbReference>
<feature type="binding site" evidence="8">
    <location>
        <position position="224"/>
    </location>
    <ligand>
        <name>L-glutamine</name>
        <dbReference type="ChEBI" id="CHEBI:58359"/>
    </ligand>
</feature>
<dbReference type="InterPro" id="IPR017926">
    <property type="entry name" value="GATASE"/>
</dbReference>
<comment type="caution">
    <text evidence="10">The sequence shown here is derived from an EMBL/GenBank/DDBJ whole genome shotgun (WGS) entry which is preliminary data.</text>
</comment>
<evidence type="ECO:0000256" key="5">
    <source>
        <dbReference type="ARBA" id="ARBA00022840"/>
    </source>
</evidence>
<dbReference type="HAMAP" id="MF_01209">
    <property type="entry name" value="CPSase_S_chain"/>
    <property type="match status" value="1"/>
</dbReference>
<dbReference type="InterPro" id="IPR002474">
    <property type="entry name" value="CarbamoylP_synth_ssu_N"/>
</dbReference>
<feature type="region of interest" description="CPSase" evidence="8">
    <location>
        <begin position="1"/>
        <end position="173"/>
    </location>
</feature>
<feature type="active site" evidence="8">
    <location>
        <position position="336"/>
    </location>
</feature>
<keyword evidence="3 8" id="KW-0436">Ligase</keyword>
<comment type="catalytic activity">
    <reaction evidence="7 8">
        <text>hydrogencarbonate + L-glutamine + 2 ATP + H2O = carbamoyl phosphate + L-glutamate + 2 ADP + phosphate + 2 H(+)</text>
        <dbReference type="Rhea" id="RHEA:18633"/>
        <dbReference type="ChEBI" id="CHEBI:15377"/>
        <dbReference type="ChEBI" id="CHEBI:15378"/>
        <dbReference type="ChEBI" id="CHEBI:17544"/>
        <dbReference type="ChEBI" id="CHEBI:29985"/>
        <dbReference type="ChEBI" id="CHEBI:30616"/>
        <dbReference type="ChEBI" id="CHEBI:43474"/>
        <dbReference type="ChEBI" id="CHEBI:58228"/>
        <dbReference type="ChEBI" id="CHEBI:58359"/>
        <dbReference type="ChEBI" id="CHEBI:456216"/>
        <dbReference type="EC" id="6.3.5.5"/>
    </reaction>
</comment>
<comment type="subunit">
    <text evidence="8">Composed of two chains; the small (or glutamine) chain promotes the hydrolysis of glutamine to ammonia, which is used by the large (or ammonia) chain to synthesize carbamoyl phosphate. Tetramer of heterodimers (alpha,beta)4.</text>
</comment>
<feature type="binding site" evidence="8">
    <location>
        <position position="222"/>
    </location>
    <ligand>
        <name>L-glutamine</name>
        <dbReference type="ChEBI" id="CHEBI:58359"/>
    </ligand>
</feature>
<keyword evidence="6 8" id="KW-0315">Glutamine amidotransferase</keyword>
<feature type="binding site" evidence="8">
    <location>
        <position position="293"/>
    </location>
    <ligand>
        <name>L-glutamine</name>
        <dbReference type="ChEBI" id="CHEBI:58359"/>
    </ligand>
</feature>
<dbReference type="InterPro" id="IPR029062">
    <property type="entry name" value="Class_I_gatase-like"/>
</dbReference>
<evidence type="ECO:0000313" key="10">
    <source>
        <dbReference type="EMBL" id="MBD8013789.1"/>
    </source>
</evidence>
<feature type="binding site" evidence="8">
    <location>
        <position position="250"/>
    </location>
    <ligand>
        <name>L-glutamine</name>
        <dbReference type="ChEBI" id="CHEBI:58359"/>
    </ligand>
</feature>
<reference evidence="10 11" key="1">
    <citation type="submission" date="2020-08" db="EMBL/GenBank/DDBJ databases">
        <title>A Genomic Blueprint of the Chicken Gut Microbiome.</title>
        <authorList>
            <person name="Gilroy R."/>
            <person name="Ravi A."/>
            <person name="Getino M."/>
            <person name="Pursley I."/>
            <person name="Horton D.L."/>
            <person name="Alikhan N.-F."/>
            <person name="Baker D."/>
            <person name="Gharbi K."/>
            <person name="Hall N."/>
            <person name="Watson M."/>
            <person name="Adriaenssens E.M."/>
            <person name="Foster-Nyarko E."/>
            <person name="Jarju S."/>
            <person name="Secka A."/>
            <person name="Antonio M."/>
            <person name="Oren A."/>
            <person name="Chaudhuri R."/>
            <person name="La Ragione R.M."/>
            <person name="Hildebrand F."/>
            <person name="Pallen M.J."/>
        </authorList>
    </citation>
    <scope>NUCLEOTIDE SEQUENCE [LARGE SCALE GENOMIC DNA]</scope>
    <source>
        <strain evidence="10 11">Sa1BUA13</strain>
    </source>
</reference>
<accession>A0ABR8W9V5</accession>
<dbReference type="PANTHER" id="PTHR43418">
    <property type="entry name" value="MULTIFUNCTIONAL TRYPTOPHAN BIOSYNTHESIS PROTEIN-RELATED"/>
    <property type="match status" value="1"/>
</dbReference>
<feature type="binding site" evidence="8">
    <location>
        <position position="291"/>
    </location>
    <ligand>
        <name>L-glutamine</name>
        <dbReference type="ChEBI" id="CHEBI:58359"/>
    </ligand>
</feature>
<name>A0ABR8W9V5_9BACL</name>
<dbReference type="EC" id="6.3.5.5" evidence="8"/>
<keyword evidence="8" id="KW-0028">Amino-acid biosynthesis</keyword>
<dbReference type="PROSITE" id="PS51273">
    <property type="entry name" value="GATASE_TYPE_1"/>
    <property type="match status" value="1"/>
</dbReference>
<dbReference type="RefSeq" id="WP_191714012.1">
    <property type="nucleotide sequence ID" value="NZ_JACSPU010000001.1"/>
</dbReference>
<sequence length="365" mass="39998">MMKRYLILEDGTVFEGTAFGGEGASVGEIVFNTSMTGYQEILSDPSYCGQIVTMTYPLIGNYGINSDDFESIEPAVKGMVVREIAEFPSNFRNNATLDELFKIKDIPGISGIDTRKLTRLIRSKGSIKGVLTAAGEDVQVEEVVKTLQATVLPSNQVSQVSTARPYPSPGRGKRVVLIDYGMKHGILRELNNRDCDVIVVPYNTSSKEILAWGPDGVMLSNGPGDPKDVEECVEVVRELLGEVPIFGICLGHQLFARACGADTFKLKFGHRGGNHPVRDLVTGKIEITSQNHGYAVNEETLQGTRLKVTHSALNDGTNEGLAHLDYPAFTVQYHPESSPGPEDSNYLFDRFIDVMNATRKEQQHA</sequence>
<comment type="function">
    <text evidence="8">Small subunit of the glutamine-dependent carbamoyl phosphate synthetase (CPSase). CPSase catalyzes the formation of carbamoyl phosphate from the ammonia moiety of glutamine, carbonate, and phosphate donated by ATP, constituting the first step of 2 biosynthetic pathways, one leading to arginine and/or urea and the other to pyrimidine nucleotides. The small subunit (glutamine amidotransferase) binds and cleaves glutamine to supply the large subunit with the substrate ammonia.</text>
</comment>
<comment type="similarity">
    <text evidence="2 8">Belongs to the CarA family.</text>
</comment>
<dbReference type="PRINTS" id="PR00099">
    <property type="entry name" value="CPSGATASE"/>
</dbReference>
<evidence type="ECO:0000256" key="1">
    <source>
        <dbReference type="ARBA" id="ARBA00005077"/>
    </source>
</evidence>
<dbReference type="InterPro" id="IPR050472">
    <property type="entry name" value="Anth_synth/Amidotransfase"/>
</dbReference>
<dbReference type="Pfam" id="PF00117">
    <property type="entry name" value="GATase"/>
    <property type="match status" value="1"/>
</dbReference>
<dbReference type="EMBL" id="JACSPU010000001">
    <property type="protein sequence ID" value="MBD8013789.1"/>
    <property type="molecule type" value="Genomic_DNA"/>
</dbReference>
<dbReference type="SMART" id="SM01097">
    <property type="entry name" value="CPSase_sm_chain"/>
    <property type="match status" value="1"/>
</dbReference>
<gene>
    <name evidence="8 10" type="primary">carA</name>
    <name evidence="10" type="ORF">H9630_03080</name>
</gene>
<feature type="binding site" evidence="8">
    <location>
        <position position="294"/>
    </location>
    <ligand>
        <name>L-glutamine</name>
        <dbReference type="ChEBI" id="CHEBI:58359"/>
    </ligand>
</feature>
<evidence type="ECO:0000256" key="4">
    <source>
        <dbReference type="ARBA" id="ARBA00022741"/>
    </source>
</evidence>
<evidence type="ECO:0000256" key="7">
    <source>
        <dbReference type="ARBA" id="ARBA00048816"/>
    </source>
</evidence>